<dbReference type="Proteomes" id="UP000197019">
    <property type="component" value="Chromosome"/>
</dbReference>
<evidence type="ECO:0000256" key="1">
    <source>
        <dbReference type="SAM" id="Phobius"/>
    </source>
</evidence>
<feature type="transmembrane region" description="Helical" evidence="1">
    <location>
        <begin position="98"/>
        <end position="116"/>
    </location>
</feature>
<evidence type="ECO:0000313" key="2">
    <source>
        <dbReference type="EMBL" id="ASF46683.1"/>
    </source>
</evidence>
<dbReference type="KEGG" id="mpsy:CEK71_11695"/>
<keyword evidence="1" id="KW-0472">Membrane</keyword>
<sequence>MCWSGEASTVLAAVGLGSTVYFYYKKEPLALCAALGFFSLMEALQAYTYTVIDDCANPGNQIATLLGYIHIAFQPFFVNAVSMYFIPDIIRQKISPTVYFICFVATVCLLIRLYPFDWAPMCYEVKTKVVLFSDYFESFNVPFCGKHICSVSGQWHIAWEIPAIANLVLFNMYVIAAFIMPVLYGSWKITIYHIVTGPFLAYLSTNNPNEWAAVWCLYSIGLLLLLLKTPIRDYLHVRTWFWWRWLKV</sequence>
<organism evidence="2 3">
    <name type="scientific">Methylovulum psychrotolerans</name>
    <dbReference type="NCBI Taxonomy" id="1704499"/>
    <lineage>
        <taxon>Bacteria</taxon>
        <taxon>Pseudomonadati</taxon>
        <taxon>Pseudomonadota</taxon>
        <taxon>Gammaproteobacteria</taxon>
        <taxon>Methylococcales</taxon>
        <taxon>Methylococcaceae</taxon>
        <taxon>Methylovulum</taxon>
    </lineage>
</organism>
<proteinExistence type="predicted"/>
<feature type="transmembrane region" description="Helical" evidence="1">
    <location>
        <begin position="62"/>
        <end position="86"/>
    </location>
</feature>
<dbReference type="InterPro" id="IPR043912">
    <property type="entry name" value="DUF5765"/>
</dbReference>
<keyword evidence="1" id="KW-1133">Transmembrane helix</keyword>
<keyword evidence="3" id="KW-1185">Reference proteome</keyword>
<dbReference type="OrthoDB" id="8548427at2"/>
<accession>A0A1Z4BZJ3</accession>
<evidence type="ECO:0000313" key="3">
    <source>
        <dbReference type="Proteomes" id="UP000197019"/>
    </source>
</evidence>
<name>A0A1Z4BZJ3_9GAMM</name>
<dbReference type="EMBL" id="CP022129">
    <property type="protein sequence ID" value="ASF46683.1"/>
    <property type="molecule type" value="Genomic_DNA"/>
</dbReference>
<reference evidence="2 3" key="1">
    <citation type="submission" date="2017-06" db="EMBL/GenBank/DDBJ databases">
        <title>Genome Sequencing of the methanotroph Methylovulum psychrotolerants str. HV10-M2 isolated from a high-altitude environment.</title>
        <authorList>
            <person name="Mateos-Rivera A."/>
        </authorList>
    </citation>
    <scope>NUCLEOTIDE SEQUENCE [LARGE SCALE GENOMIC DNA]</scope>
    <source>
        <strain evidence="2 3">HV10_M2</strain>
    </source>
</reference>
<feature type="transmembrane region" description="Helical" evidence="1">
    <location>
        <begin position="6"/>
        <end position="24"/>
    </location>
</feature>
<dbReference type="Pfam" id="PF19069">
    <property type="entry name" value="DUF5765"/>
    <property type="match status" value="1"/>
</dbReference>
<feature type="transmembrane region" description="Helical" evidence="1">
    <location>
        <begin position="31"/>
        <end position="50"/>
    </location>
</feature>
<feature type="transmembrane region" description="Helical" evidence="1">
    <location>
        <begin position="211"/>
        <end position="227"/>
    </location>
</feature>
<dbReference type="AlphaFoldDB" id="A0A1Z4BZJ3"/>
<keyword evidence="1" id="KW-0812">Transmembrane</keyword>
<gene>
    <name evidence="2" type="ORF">CEK71_11695</name>
</gene>
<protein>
    <submittedName>
        <fullName evidence="2">Uncharacterized protein</fullName>
    </submittedName>
</protein>
<dbReference type="RefSeq" id="WP_088619555.1">
    <property type="nucleotide sequence ID" value="NZ_CP022129.1"/>
</dbReference>